<evidence type="ECO:0000259" key="8">
    <source>
        <dbReference type="PROSITE" id="PS50048"/>
    </source>
</evidence>
<dbReference type="GO" id="GO:0000981">
    <property type="term" value="F:DNA-binding transcription factor activity, RNA polymerase II-specific"/>
    <property type="evidence" value="ECO:0007669"/>
    <property type="project" value="InterPro"/>
</dbReference>
<name>A0AAN8EJ29_9EURO</name>
<dbReference type="PROSITE" id="PS50048">
    <property type="entry name" value="ZN2_CY6_FUNGAL_2"/>
    <property type="match status" value="1"/>
</dbReference>
<keyword evidence="2" id="KW-0862">Zinc</keyword>
<dbReference type="GO" id="GO:0008270">
    <property type="term" value="F:zinc ion binding"/>
    <property type="evidence" value="ECO:0007669"/>
    <property type="project" value="InterPro"/>
</dbReference>
<evidence type="ECO:0000313" key="9">
    <source>
        <dbReference type="EMBL" id="KAK5948226.1"/>
    </source>
</evidence>
<keyword evidence="6" id="KW-0539">Nucleus</keyword>
<evidence type="ECO:0000256" key="1">
    <source>
        <dbReference type="ARBA" id="ARBA00022723"/>
    </source>
</evidence>
<keyword evidence="5" id="KW-0804">Transcription</keyword>
<keyword evidence="1" id="KW-0479">Metal-binding</keyword>
<feature type="domain" description="Zn(2)-C6 fungal-type" evidence="8">
    <location>
        <begin position="60"/>
        <end position="88"/>
    </location>
</feature>
<dbReference type="Proteomes" id="UP001316803">
    <property type="component" value="Unassembled WGS sequence"/>
</dbReference>
<proteinExistence type="predicted"/>
<dbReference type="PANTHER" id="PTHR36206">
    <property type="entry name" value="ASPERCRYPTIN BIOSYNTHESIS CLUSTER-SPECIFIC TRANSCRIPTION REGULATOR ATNN-RELATED"/>
    <property type="match status" value="1"/>
</dbReference>
<evidence type="ECO:0000313" key="10">
    <source>
        <dbReference type="Proteomes" id="UP001316803"/>
    </source>
</evidence>
<accession>A0AAN8EJ29</accession>
<dbReference type="InterPro" id="IPR052360">
    <property type="entry name" value="Transcr_Regulatory_Proteins"/>
</dbReference>
<evidence type="ECO:0000256" key="4">
    <source>
        <dbReference type="ARBA" id="ARBA00023125"/>
    </source>
</evidence>
<dbReference type="AlphaFoldDB" id="A0AAN8EJ29"/>
<dbReference type="CDD" id="cd00067">
    <property type="entry name" value="GAL4"/>
    <property type="match status" value="1"/>
</dbReference>
<evidence type="ECO:0000256" key="3">
    <source>
        <dbReference type="ARBA" id="ARBA00023015"/>
    </source>
</evidence>
<evidence type="ECO:0000256" key="5">
    <source>
        <dbReference type="ARBA" id="ARBA00023163"/>
    </source>
</evidence>
<gene>
    <name evidence="9" type="ORF">OHC33_010774</name>
</gene>
<dbReference type="InterPro" id="IPR036864">
    <property type="entry name" value="Zn2-C6_fun-type_DNA-bd_sf"/>
</dbReference>
<dbReference type="GO" id="GO:0003677">
    <property type="term" value="F:DNA binding"/>
    <property type="evidence" value="ECO:0007669"/>
    <property type="project" value="UniProtKB-KW"/>
</dbReference>
<dbReference type="SUPFAM" id="SSF57701">
    <property type="entry name" value="Zn2/Cys6 DNA-binding domain"/>
    <property type="match status" value="1"/>
</dbReference>
<keyword evidence="4" id="KW-0238">DNA-binding</keyword>
<feature type="compositionally biased region" description="Basic and acidic residues" evidence="7">
    <location>
        <begin position="519"/>
        <end position="530"/>
    </location>
</feature>
<evidence type="ECO:0000256" key="6">
    <source>
        <dbReference type="ARBA" id="ARBA00023242"/>
    </source>
</evidence>
<feature type="region of interest" description="Disordered" evidence="7">
    <location>
        <begin position="510"/>
        <end position="536"/>
    </location>
</feature>
<dbReference type="EMBL" id="JAKLMC020000051">
    <property type="protein sequence ID" value="KAK5948226.1"/>
    <property type="molecule type" value="Genomic_DNA"/>
</dbReference>
<evidence type="ECO:0000256" key="2">
    <source>
        <dbReference type="ARBA" id="ARBA00022833"/>
    </source>
</evidence>
<keyword evidence="10" id="KW-1185">Reference proteome</keyword>
<dbReference type="Gene3D" id="4.10.240.10">
    <property type="entry name" value="Zn(2)-C6 fungal-type DNA-binding domain"/>
    <property type="match status" value="1"/>
</dbReference>
<dbReference type="SMART" id="SM00066">
    <property type="entry name" value="GAL4"/>
    <property type="match status" value="1"/>
</dbReference>
<reference evidence="9 10" key="1">
    <citation type="submission" date="2022-12" db="EMBL/GenBank/DDBJ databases">
        <title>Genomic features and morphological characterization of a novel Knufia sp. strain isolated from spacecraft assembly facility.</title>
        <authorList>
            <person name="Teixeira M."/>
            <person name="Chander A.M."/>
            <person name="Stajich J.E."/>
            <person name="Venkateswaran K."/>
        </authorList>
    </citation>
    <scope>NUCLEOTIDE SEQUENCE [LARGE SCALE GENOMIC DNA]</scope>
    <source>
        <strain evidence="9 10">FJI-L2-BK-P2</strain>
    </source>
</reference>
<dbReference type="Pfam" id="PF00172">
    <property type="entry name" value="Zn_clus"/>
    <property type="match status" value="1"/>
</dbReference>
<organism evidence="9 10">
    <name type="scientific">Knufia fluminis</name>
    <dbReference type="NCBI Taxonomy" id="191047"/>
    <lineage>
        <taxon>Eukaryota</taxon>
        <taxon>Fungi</taxon>
        <taxon>Dikarya</taxon>
        <taxon>Ascomycota</taxon>
        <taxon>Pezizomycotina</taxon>
        <taxon>Eurotiomycetes</taxon>
        <taxon>Chaetothyriomycetidae</taxon>
        <taxon>Chaetothyriales</taxon>
        <taxon>Trichomeriaceae</taxon>
        <taxon>Knufia</taxon>
    </lineage>
</organism>
<protein>
    <recommendedName>
        <fullName evidence="8">Zn(2)-C6 fungal-type domain-containing protein</fullName>
    </recommendedName>
</protein>
<sequence length="742" mass="83711">MNCITTSGPLPYHEHDSTRILEQHTSRATSSQRDMIVKTNEAHSDKPQRTRKAHNKVRTGCLTCKIRRKKCDETKPACLRCTSTGRKCDGYAAAPPPLIQSSWSPNTGCTTPSAPGLAQVVATSQLPAPKLLEIDLNSGYGTSELGDMNDTETPEEEELNEFILSYDSDKTSQAGNPAVNCMITNNKRRRRGHMTNAAAPFFPRPPNFFAPGNEISDLESHCFSHFRHRTGPQFMGYFDSTIWRTYSINGALAHPVLFSVATALGAVHRRFSYGISPAAFEYCGHAARLHAKATRQLNELKSQHVNSNLIGTANPGGGGAMGLYDRDVIMVAELLLGLFEAFQGEYEQSVRHTNNGMKYLLNRPMTLCYSETKHLSVGKQPDMLYEMFYQMNTRAQALFGSPTRILVEYGDGPLPPIPSVFNDIEQARDYTFTEINWIMHVPHNVWQDSVQRSEAQNLHVSRLLQWGVAYAEMVRKNDRTPRQKRQCQLIRACRGSTYLLLYLTLYLPNESESPGEPDNTEKFDNDKDTSETQVTSATDVASVEVLSNRNLADKIISDGVMWAGVIWKGDTWNNDKQCVNVTTSTSPPATCSLWNIVEKREELKINLARIKILTDALLEENGIWSYDEHSVEWDTSIGPPRAPDKTPESSNKTRHLVKWLRTNRQNDTAMWEMLGVYGVMERLSAVEEHAVIEAIRGIIPEHIDPRWVDITCLMESRRILLRYCAPDEWGAGMVWTQQWWAF</sequence>
<keyword evidence="3" id="KW-0805">Transcription regulation</keyword>
<dbReference type="PANTHER" id="PTHR36206:SF12">
    <property type="entry name" value="ASPERCRYPTIN BIOSYNTHESIS CLUSTER-SPECIFIC TRANSCRIPTION REGULATOR ATNN-RELATED"/>
    <property type="match status" value="1"/>
</dbReference>
<comment type="caution">
    <text evidence="9">The sequence shown here is derived from an EMBL/GenBank/DDBJ whole genome shotgun (WGS) entry which is preliminary data.</text>
</comment>
<dbReference type="PROSITE" id="PS00463">
    <property type="entry name" value="ZN2_CY6_FUNGAL_1"/>
    <property type="match status" value="1"/>
</dbReference>
<evidence type="ECO:0000256" key="7">
    <source>
        <dbReference type="SAM" id="MobiDB-lite"/>
    </source>
</evidence>
<dbReference type="InterPro" id="IPR001138">
    <property type="entry name" value="Zn2Cys6_DnaBD"/>
</dbReference>